<dbReference type="GeneID" id="54345748"/>
<keyword evidence="1" id="KW-1133">Transmembrane helix</keyword>
<organism evidence="2 3">
    <name type="scientific">Didymella exigua CBS 183.55</name>
    <dbReference type="NCBI Taxonomy" id="1150837"/>
    <lineage>
        <taxon>Eukaryota</taxon>
        <taxon>Fungi</taxon>
        <taxon>Dikarya</taxon>
        <taxon>Ascomycota</taxon>
        <taxon>Pezizomycotina</taxon>
        <taxon>Dothideomycetes</taxon>
        <taxon>Pleosporomycetidae</taxon>
        <taxon>Pleosporales</taxon>
        <taxon>Pleosporineae</taxon>
        <taxon>Didymellaceae</taxon>
        <taxon>Didymella</taxon>
    </lineage>
</organism>
<dbReference type="Proteomes" id="UP000800082">
    <property type="component" value="Unassembled WGS sequence"/>
</dbReference>
<keyword evidence="3" id="KW-1185">Reference proteome</keyword>
<dbReference type="RefSeq" id="XP_033453812.1">
    <property type="nucleotide sequence ID" value="XM_033588101.1"/>
</dbReference>
<protein>
    <submittedName>
        <fullName evidence="2">Uncharacterized protein</fullName>
    </submittedName>
</protein>
<feature type="transmembrane region" description="Helical" evidence="1">
    <location>
        <begin position="492"/>
        <end position="515"/>
    </location>
</feature>
<evidence type="ECO:0000313" key="3">
    <source>
        <dbReference type="Proteomes" id="UP000800082"/>
    </source>
</evidence>
<gene>
    <name evidence="2" type="ORF">M421DRAFT_200147</name>
</gene>
<evidence type="ECO:0000256" key="1">
    <source>
        <dbReference type="SAM" id="Phobius"/>
    </source>
</evidence>
<name>A0A6A5S2C0_9PLEO</name>
<sequence length="598" mass="65347">MNLGPTIYPLAFAAIGSRCLRNVAIYLAERGTTLATLEKLLGSQSLVSAISTAFTLRSASLTSIGLLLLWALSPLGGQSSLRLLHEGNTTISEAGTIYYSDHAAPQDLEEAATWFSIIPAILSASLASSAEAKALPVDLWSHPKVPRLDAIENEVLAGDGSTGRWVTVNMSDPAPIYTSLAGINVQGLHRNTTSTFQVKYNYLRLGCEKFIGGTDAEVLDYLWNTTTFSMWPPILDFTPGVSPATLLTNTTININFQTLFLPMSFFLRYGWNSPGASNNGTETTDGHSQISRQPVSFLYGAQFNAKDTFQVYKCAPRVVTVNAQIECQADECAVSRLRRVPGESSAELENACDTGSQYRLGCLTSGTYALRNFFMYFASAIANYYSPYSMNPFDGWIAGNDQTYSSIPTASNRTLSEIPDQLISDRLTTVLNTYWQAGAWGSQITRAGMFDTPEYPYVGPNDGGSRNNVPDRFLNTTGTVFKTQVPIYKAEVGWIVTLLLITIALLILCVINIIISITNKAPDLFYYASSLARENPYTNTPDGGTSLDGAERTRLLRGMKVQIADVSPDNEVGYVVLKSLGEGEDARTGRLRKDRLYR</sequence>
<dbReference type="AlphaFoldDB" id="A0A6A5S2C0"/>
<dbReference type="EMBL" id="ML978957">
    <property type="protein sequence ID" value="KAF1933564.1"/>
    <property type="molecule type" value="Genomic_DNA"/>
</dbReference>
<reference evidence="2" key="1">
    <citation type="journal article" date="2020" name="Stud. Mycol.">
        <title>101 Dothideomycetes genomes: a test case for predicting lifestyles and emergence of pathogens.</title>
        <authorList>
            <person name="Haridas S."/>
            <person name="Albert R."/>
            <person name="Binder M."/>
            <person name="Bloem J."/>
            <person name="Labutti K."/>
            <person name="Salamov A."/>
            <person name="Andreopoulos B."/>
            <person name="Baker S."/>
            <person name="Barry K."/>
            <person name="Bills G."/>
            <person name="Bluhm B."/>
            <person name="Cannon C."/>
            <person name="Castanera R."/>
            <person name="Culley D."/>
            <person name="Daum C."/>
            <person name="Ezra D."/>
            <person name="Gonzalez J."/>
            <person name="Henrissat B."/>
            <person name="Kuo A."/>
            <person name="Liang C."/>
            <person name="Lipzen A."/>
            <person name="Lutzoni F."/>
            <person name="Magnuson J."/>
            <person name="Mondo S."/>
            <person name="Nolan M."/>
            <person name="Ohm R."/>
            <person name="Pangilinan J."/>
            <person name="Park H.-J."/>
            <person name="Ramirez L."/>
            <person name="Alfaro M."/>
            <person name="Sun H."/>
            <person name="Tritt A."/>
            <person name="Yoshinaga Y."/>
            <person name="Zwiers L.-H."/>
            <person name="Turgeon B."/>
            <person name="Goodwin S."/>
            <person name="Spatafora J."/>
            <person name="Crous P."/>
            <person name="Grigoriev I."/>
        </authorList>
    </citation>
    <scope>NUCLEOTIDE SEQUENCE</scope>
    <source>
        <strain evidence="2">CBS 183.55</strain>
    </source>
</reference>
<proteinExistence type="predicted"/>
<evidence type="ECO:0000313" key="2">
    <source>
        <dbReference type="EMBL" id="KAF1933564.1"/>
    </source>
</evidence>
<keyword evidence="1" id="KW-0812">Transmembrane</keyword>
<accession>A0A6A5S2C0</accession>
<dbReference type="OrthoDB" id="3692311at2759"/>
<keyword evidence="1" id="KW-0472">Membrane</keyword>